<dbReference type="PANTHER" id="PTHR43163">
    <property type="entry name" value="DIPEPTIDE TRANSPORT SYSTEM PERMEASE PROTEIN DPPB-RELATED"/>
    <property type="match status" value="1"/>
</dbReference>
<dbReference type="CDD" id="cd06261">
    <property type="entry name" value="TM_PBP2"/>
    <property type="match status" value="1"/>
</dbReference>
<evidence type="ECO:0000256" key="7">
    <source>
        <dbReference type="RuleBase" id="RU363032"/>
    </source>
</evidence>
<accession>A0ABU0ZPP8</accession>
<keyword evidence="6 7" id="KW-0472">Membrane</keyword>
<proteinExistence type="inferred from homology"/>
<evidence type="ECO:0000313" key="10">
    <source>
        <dbReference type="Proteomes" id="UP001230908"/>
    </source>
</evidence>
<dbReference type="EMBL" id="JAVHUY010000036">
    <property type="protein sequence ID" value="MDQ7909015.1"/>
    <property type="molecule type" value="Genomic_DNA"/>
</dbReference>
<gene>
    <name evidence="9" type="ORF">RB614_31275</name>
</gene>
<dbReference type="InterPro" id="IPR045621">
    <property type="entry name" value="BPD_transp_1_N"/>
</dbReference>
<keyword evidence="2 7" id="KW-0813">Transport</keyword>
<feature type="transmembrane region" description="Helical" evidence="7">
    <location>
        <begin position="12"/>
        <end position="32"/>
    </location>
</feature>
<dbReference type="Proteomes" id="UP001230908">
    <property type="component" value="Unassembled WGS sequence"/>
</dbReference>
<evidence type="ECO:0000256" key="4">
    <source>
        <dbReference type="ARBA" id="ARBA00022692"/>
    </source>
</evidence>
<evidence type="ECO:0000259" key="8">
    <source>
        <dbReference type="PROSITE" id="PS50928"/>
    </source>
</evidence>
<comment type="caution">
    <text evidence="9">The sequence shown here is derived from an EMBL/GenBank/DDBJ whole genome shotgun (WGS) entry which is preliminary data.</text>
</comment>
<dbReference type="Gene3D" id="1.10.3720.10">
    <property type="entry name" value="MetI-like"/>
    <property type="match status" value="1"/>
</dbReference>
<feature type="transmembrane region" description="Helical" evidence="7">
    <location>
        <begin position="235"/>
        <end position="261"/>
    </location>
</feature>
<keyword evidence="5 7" id="KW-1133">Transmembrane helix</keyword>
<name>A0ABU0ZPP8_9ACTN</name>
<dbReference type="InterPro" id="IPR000515">
    <property type="entry name" value="MetI-like"/>
</dbReference>
<feature type="transmembrane region" description="Helical" evidence="7">
    <location>
        <begin position="281"/>
        <end position="307"/>
    </location>
</feature>
<organism evidence="9 10">
    <name type="scientific">Phytohabitans maris</name>
    <dbReference type="NCBI Taxonomy" id="3071409"/>
    <lineage>
        <taxon>Bacteria</taxon>
        <taxon>Bacillati</taxon>
        <taxon>Actinomycetota</taxon>
        <taxon>Actinomycetes</taxon>
        <taxon>Micromonosporales</taxon>
        <taxon>Micromonosporaceae</taxon>
    </lineage>
</organism>
<evidence type="ECO:0000256" key="5">
    <source>
        <dbReference type="ARBA" id="ARBA00022989"/>
    </source>
</evidence>
<dbReference type="Pfam" id="PF19300">
    <property type="entry name" value="BPD_transp_1_N"/>
    <property type="match status" value="1"/>
</dbReference>
<keyword evidence="3" id="KW-1003">Cell membrane</keyword>
<protein>
    <submittedName>
        <fullName evidence="9">ABC transporter permease</fullName>
    </submittedName>
</protein>
<keyword evidence="4 7" id="KW-0812">Transmembrane</keyword>
<evidence type="ECO:0000256" key="3">
    <source>
        <dbReference type="ARBA" id="ARBA00022475"/>
    </source>
</evidence>
<comment type="similarity">
    <text evidence="7">Belongs to the binding-protein-dependent transport system permease family.</text>
</comment>
<dbReference type="Pfam" id="PF00528">
    <property type="entry name" value="BPD_transp_1"/>
    <property type="match status" value="1"/>
</dbReference>
<evidence type="ECO:0000256" key="2">
    <source>
        <dbReference type="ARBA" id="ARBA00022448"/>
    </source>
</evidence>
<evidence type="ECO:0000256" key="1">
    <source>
        <dbReference type="ARBA" id="ARBA00004651"/>
    </source>
</evidence>
<dbReference type="RefSeq" id="WP_308716279.1">
    <property type="nucleotide sequence ID" value="NZ_JAVHUY010000036.1"/>
</dbReference>
<feature type="transmembrane region" description="Helical" evidence="7">
    <location>
        <begin position="178"/>
        <end position="197"/>
    </location>
</feature>
<dbReference type="SUPFAM" id="SSF161098">
    <property type="entry name" value="MetI-like"/>
    <property type="match status" value="1"/>
</dbReference>
<evidence type="ECO:0000313" key="9">
    <source>
        <dbReference type="EMBL" id="MDQ7909015.1"/>
    </source>
</evidence>
<dbReference type="PANTHER" id="PTHR43163:SF6">
    <property type="entry name" value="DIPEPTIDE TRANSPORT SYSTEM PERMEASE PROTEIN DPPB-RELATED"/>
    <property type="match status" value="1"/>
</dbReference>
<comment type="subcellular location">
    <subcellularLocation>
        <location evidence="1 7">Cell membrane</location>
        <topology evidence="1 7">Multi-pass membrane protein</topology>
    </subcellularLocation>
</comment>
<keyword evidence="10" id="KW-1185">Reference proteome</keyword>
<dbReference type="InterPro" id="IPR035906">
    <property type="entry name" value="MetI-like_sf"/>
</dbReference>
<dbReference type="PROSITE" id="PS50928">
    <property type="entry name" value="ABC_TM1"/>
    <property type="match status" value="1"/>
</dbReference>
<feature type="domain" description="ABC transmembrane type-1" evidence="8">
    <location>
        <begin position="98"/>
        <end position="300"/>
    </location>
</feature>
<reference evidence="9 10" key="1">
    <citation type="submission" date="2023-08" db="EMBL/GenBank/DDBJ databases">
        <title>Phytohabitans sansha sp. nov., isolated from marine sediment.</title>
        <authorList>
            <person name="Zhao Y."/>
            <person name="Yi K."/>
        </authorList>
    </citation>
    <scope>NUCLEOTIDE SEQUENCE [LARGE SCALE GENOMIC DNA]</scope>
    <source>
        <strain evidence="9 10">ZYX-F-186</strain>
    </source>
</reference>
<sequence length="317" mass="34372">MAIVRFIVRRLLAMLVLLFVISFLVFSLLYLAPGSAIDVLLKNVPRNPETVAALTAKYHLDEPFITQYWIWLQGALRLDFGESIQTTLPVTGEILARLPVTVFLAIYAFAIEMAIGLGVGVLAALRQRSVADRGLVALTVVGLSTPAFVSGVFLLYVFSVALGWFPAFGAGEGFLDRLWHLTLPAFSLAIVGSAFVVKHVRAAVLAVLDQDYVTFARARGISRSKVLFQYVLRNAMIPILGVSAMVLAFLLIGAVFIEVTFSINGMGSLVVKAANSQDLPMIQGVAIFIALIVMGFNLLADLAYLAADPRVRNRTLA</sequence>
<feature type="transmembrane region" description="Helical" evidence="7">
    <location>
        <begin position="135"/>
        <end position="158"/>
    </location>
</feature>
<evidence type="ECO:0000256" key="6">
    <source>
        <dbReference type="ARBA" id="ARBA00023136"/>
    </source>
</evidence>
<feature type="transmembrane region" description="Helical" evidence="7">
    <location>
        <begin position="102"/>
        <end position="123"/>
    </location>
</feature>